<dbReference type="InterPro" id="IPR012349">
    <property type="entry name" value="Split_barrel_FMN-bd"/>
</dbReference>
<proteinExistence type="predicted"/>
<dbReference type="GO" id="GO:0006508">
    <property type="term" value="P:proteolysis"/>
    <property type="evidence" value="ECO:0007669"/>
    <property type="project" value="UniProtKB-KW"/>
</dbReference>
<evidence type="ECO:0000313" key="1">
    <source>
        <dbReference type="EMBL" id="SPH19559.1"/>
    </source>
</evidence>
<reference evidence="1 2" key="1">
    <citation type="submission" date="2018-03" db="EMBL/GenBank/DDBJ databases">
        <authorList>
            <person name="Keele B.F."/>
        </authorList>
    </citation>
    <scope>NUCLEOTIDE SEQUENCE [LARGE SCALE GENOMIC DNA]</scope>
    <source>
        <strain evidence="1 2">CECT 8599</strain>
    </source>
</reference>
<dbReference type="GO" id="GO:0008233">
    <property type="term" value="F:peptidase activity"/>
    <property type="evidence" value="ECO:0007669"/>
    <property type="project" value="UniProtKB-KW"/>
</dbReference>
<dbReference type="OrthoDB" id="9794948at2"/>
<organism evidence="1 2">
    <name type="scientific">Ascidiaceihabitans donghaensis</name>
    <dbReference type="NCBI Taxonomy" id="1510460"/>
    <lineage>
        <taxon>Bacteria</taxon>
        <taxon>Pseudomonadati</taxon>
        <taxon>Pseudomonadota</taxon>
        <taxon>Alphaproteobacteria</taxon>
        <taxon>Rhodobacterales</taxon>
        <taxon>Paracoccaceae</taxon>
        <taxon>Ascidiaceihabitans</taxon>
    </lineage>
</organism>
<accession>A0A2R8B955</accession>
<dbReference type="Proteomes" id="UP000244880">
    <property type="component" value="Unassembled WGS sequence"/>
</dbReference>
<dbReference type="Pfam" id="PF04299">
    <property type="entry name" value="FMN_bind_2"/>
    <property type="match status" value="1"/>
</dbReference>
<evidence type="ECO:0000313" key="2">
    <source>
        <dbReference type="Proteomes" id="UP000244880"/>
    </source>
</evidence>
<sequence>MHPNPIFHTEDAQRNLAYARETAFGVLAVNAPDGPHISHIPFLLSEDGRTAELHLVRSNPIARALKTPLRCKIAVSGPDSYISPDWYKVPDQVPTWNYVAVHLSGELTLQPQDKMHDLLDRQSAFFEDQLLPKPPWLTSKMTPDVLHKMMRQIVPCRMDVTGVDGTWKLSQNKPDDVRLRAADGVDAYGIGTDPRVLAALMRGASGAK</sequence>
<dbReference type="PIRSF" id="PIRSF010372">
    <property type="entry name" value="PaiB"/>
    <property type="match status" value="1"/>
</dbReference>
<dbReference type="InterPro" id="IPR007396">
    <property type="entry name" value="TR_PAI2-type"/>
</dbReference>
<keyword evidence="2" id="KW-1185">Reference proteome</keyword>
<keyword evidence="1" id="KW-0378">Hydrolase</keyword>
<keyword evidence="1" id="KW-0645">Protease</keyword>
<dbReference type="PANTHER" id="PTHR35802">
    <property type="entry name" value="PROTEASE SYNTHASE AND SPORULATION PROTEIN PAI 2"/>
    <property type="match status" value="1"/>
</dbReference>
<name>A0A2R8B955_9RHOB</name>
<dbReference type="AlphaFoldDB" id="A0A2R8B955"/>
<dbReference type="RefSeq" id="WP_108829946.1">
    <property type="nucleotide sequence ID" value="NZ_OMOR01000001.1"/>
</dbReference>
<dbReference type="PANTHER" id="PTHR35802:SF1">
    <property type="entry name" value="PROTEASE SYNTHASE AND SPORULATION PROTEIN PAI 2"/>
    <property type="match status" value="1"/>
</dbReference>
<dbReference type="Gene3D" id="2.30.110.10">
    <property type="entry name" value="Electron Transport, Fmn-binding Protein, Chain A"/>
    <property type="match status" value="1"/>
</dbReference>
<dbReference type="SUPFAM" id="SSF50475">
    <property type="entry name" value="FMN-binding split barrel"/>
    <property type="match status" value="1"/>
</dbReference>
<gene>
    <name evidence="1" type="primary">paiB</name>
    <name evidence="1" type="ORF">ASD8599_00287</name>
</gene>
<protein>
    <submittedName>
        <fullName evidence="1">Protease synthase and sporulation protein PAI 2</fullName>
    </submittedName>
</protein>
<dbReference type="EMBL" id="OMOR01000001">
    <property type="protein sequence ID" value="SPH19559.1"/>
    <property type="molecule type" value="Genomic_DNA"/>
</dbReference>